<dbReference type="InterPro" id="IPR003594">
    <property type="entry name" value="HATPase_dom"/>
</dbReference>
<dbReference type="EC" id="2.7.13.3" evidence="3"/>
<dbReference type="EMBL" id="JANSLM010000002">
    <property type="protein sequence ID" value="MDT8836755.1"/>
    <property type="molecule type" value="Genomic_DNA"/>
</dbReference>
<dbReference type="CDD" id="cd00082">
    <property type="entry name" value="HisKA"/>
    <property type="match status" value="1"/>
</dbReference>
<organism evidence="18 19">
    <name type="scientific">Paraburkholderia fungorum</name>
    <dbReference type="NCBI Taxonomy" id="134537"/>
    <lineage>
        <taxon>Bacteria</taxon>
        <taxon>Pseudomonadati</taxon>
        <taxon>Pseudomonadota</taxon>
        <taxon>Betaproteobacteria</taxon>
        <taxon>Burkholderiales</taxon>
        <taxon>Burkholderiaceae</taxon>
        <taxon>Paraburkholderia</taxon>
    </lineage>
</organism>
<evidence type="ECO:0000256" key="13">
    <source>
        <dbReference type="ARBA" id="ARBA00023012"/>
    </source>
</evidence>
<dbReference type="InterPro" id="IPR003661">
    <property type="entry name" value="HisK_dim/P_dom"/>
</dbReference>
<evidence type="ECO:0000256" key="5">
    <source>
        <dbReference type="ARBA" id="ARBA00022519"/>
    </source>
</evidence>
<feature type="domain" description="Histidine kinase" evidence="16">
    <location>
        <begin position="227"/>
        <end position="427"/>
    </location>
</feature>
<dbReference type="InterPro" id="IPR005467">
    <property type="entry name" value="His_kinase_dom"/>
</dbReference>
<evidence type="ECO:0000256" key="7">
    <source>
        <dbReference type="ARBA" id="ARBA00022679"/>
    </source>
</evidence>
<dbReference type="PANTHER" id="PTHR44936:SF5">
    <property type="entry name" value="SENSOR HISTIDINE KINASE ENVZ"/>
    <property type="match status" value="1"/>
</dbReference>
<keyword evidence="9" id="KW-0547">Nucleotide-binding</keyword>
<dbReference type="PANTHER" id="PTHR44936">
    <property type="entry name" value="SENSOR PROTEIN CREC"/>
    <property type="match status" value="1"/>
</dbReference>
<evidence type="ECO:0000256" key="9">
    <source>
        <dbReference type="ARBA" id="ARBA00022741"/>
    </source>
</evidence>
<dbReference type="Pfam" id="PF02518">
    <property type="entry name" value="HATPase_c"/>
    <property type="match status" value="1"/>
</dbReference>
<dbReference type="SMART" id="SM00388">
    <property type="entry name" value="HisKA"/>
    <property type="match status" value="1"/>
</dbReference>
<dbReference type="AlphaFoldDB" id="A0AAP1PJB4"/>
<dbReference type="RefSeq" id="WP_106356922.1">
    <property type="nucleotide sequence ID" value="NZ_JACIII010000002.1"/>
</dbReference>
<dbReference type="Pfam" id="PF00512">
    <property type="entry name" value="HisKA"/>
    <property type="match status" value="1"/>
</dbReference>
<dbReference type="InterPro" id="IPR004358">
    <property type="entry name" value="Sig_transdc_His_kin-like_C"/>
</dbReference>
<feature type="domain" description="HAMP" evidence="17">
    <location>
        <begin position="167"/>
        <end position="219"/>
    </location>
</feature>
<dbReference type="GO" id="GO:0005886">
    <property type="term" value="C:plasma membrane"/>
    <property type="evidence" value="ECO:0007669"/>
    <property type="project" value="UniProtKB-SubCell"/>
</dbReference>
<dbReference type="PROSITE" id="PS50885">
    <property type="entry name" value="HAMP"/>
    <property type="match status" value="1"/>
</dbReference>
<keyword evidence="13" id="KW-0902">Two-component regulatory system</keyword>
<dbReference type="InterPro" id="IPR003660">
    <property type="entry name" value="HAMP_dom"/>
</dbReference>
<proteinExistence type="predicted"/>
<reference evidence="18" key="1">
    <citation type="submission" date="2022-08" db="EMBL/GenBank/DDBJ databases">
        <authorList>
            <person name="Kim S.-J."/>
        </authorList>
    </citation>
    <scope>NUCLEOTIDE SEQUENCE</scope>
    <source>
        <strain evidence="18">KJ</strain>
    </source>
</reference>
<name>A0AAP1PJB4_9BURK</name>
<dbReference type="InterPro" id="IPR050980">
    <property type="entry name" value="2C_sensor_his_kinase"/>
</dbReference>
<evidence type="ECO:0000256" key="8">
    <source>
        <dbReference type="ARBA" id="ARBA00022692"/>
    </source>
</evidence>
<keyword evidence="10" id="KW-0418">Kinase</keyword>
<evidence type="ECO:0000256" key="15">
    <source>
        <dbReference type="SAM" id="Phobius"/>
    </source>
</evidence>
<dbReference type="Proteomes" id="UP001246473">
    <property type="component" value="Unassembled WGS sequence"/>
</dbReference>
<evidence type="ECO:0000256" key="12">
    <source>
        <dbReference type="ARBA" id="ARBA00022989"/>
    </source>
</evidence>
<dbReference type="Pfam" id="PF00672">
    <property type="entry name" value="HAMP"/>
    <property type="match status" value="1"/>
</dbReference>
<dbReference type="SUPFAM" id="SSF47384">
    <property type="entry name" value="Homodimeric domain of signal transducing histidine kinase"/>
    <property type="match status" value="1"/>
</dbReference>
<dbReference type="SUPFAM" id="SSF55874">
    <property type="entry name" value="ATPase domain of HSP90 chaperone/DNA topoisomerase II/histidine kinase"/>
    <property type="match status" value="1"/>
</dbReference>
<dbReference type="PROSITE" id="PS50109">
    <property type="entry name" value="HIS_KIN"/>
    <property type="match status" value="1"/>
</dbReference>
<evidence type="ECO:0000256" key="11">
    <source>
        <dbReference type="ARBA" id="ARBA00022840"/>
    </source>
</evidence>
<comment type="catalytic activity">
    <reaction evidence="1">
        <text>ATP + protein L-histidine = ADP + protein N-phospho-L-histidine.</text>
        <dbReference type="EC" id="2.7.13.3"/>
    </reaction>
</comment>
<feature type="transmembrane region" description="Helical" evidence="15">
    <location>
        <begin position="12"/>
        <end position="30"/>
    </location>
</feature>
<keyword evidence="6" id="KW-0597">Phosphoprotein</keyword>
<dbReference type="Gene3D" id="3.30.565.10">
    <property type="entry name" value="Histidine kinase-like ATPase, C-terminal domain"/>
    <property type="match status" value="1"/>
</dbReference>
<dbReference type="CDD" id="cd06225">
    <property type="entry name" value="HAMP"/>
    <property type="match status" value="1"/>
</dbReference>
<evidence type="ECO:0000259" key="16">
    <source>
        <dbReference type="PROSITE" id="PS50109"/>
    </source>
</evidence>
<keyword evidence="11 18" id="KW-0067">ATP-binding</keyword>
<dbReference type="GO" id="GO:0000155">
    <property type="term" value="F:phosphorelay sensor kinase activity"/>
    <property type="evidence" value="ECO:0007669"/>
    <property type="project" value="InterPro"/>
</dbReference>
<comment type="caution">
    <text evidence="18">The sequence shown here is derived from an EMBL/GenBank/DDBJ whole genome shotgun (WGS) entry which is preliminary data.</text>
</comment>
<accession>A0AAP1PJB4</accession>
<evidence type="ECO:0000256" key="10">
    <source>
        <dbReference type="ARBA" id="ARBA00022777"/>
    </source>
</evidence>
<feature type="transmembrane region" description="Helical" evidence="15">
    <location>
        <begin position="148"/>
        <end position="167"/>
    </location>
</feature>
<evidence type="ECO:0000259" key="17">
    <source>
        <dbReference type="PROSITE" id="PS50885"/>
    </source>
</evidence>
<dbReference type="GO" id="GO:0005524">
    <property type="term" value="F:ATP binding"/>
    <property type="evidence" value="ECO:0007669"/>
    <property type="project" value="UniProtKB-KW"/>
</dbReference>
<protein>
    <recommendedName>
        <fullName evidence="3">histidine kinase</fullName>
        <ecNumber evidence="3">2.7.13.3</ecNumber>
    </recommendedName>
</protein>
<sequence>MRQLIDSLFGRLALLVVAVLLLSHFAWYALYRLEDNRMQTHYAVEEAVFLVSAVRQHIANTPNLPLPSWVFLIDPSSSAVPSMQSDRYTDMPLARFLDDVRTRMPPGTRVRAGKPPGLWLWVLEPTDRNWIVVPASPLGLPHALERTVLWLIAIFTSAVIAALFAAWQFQQPLRALADAVARFGLGQPVSPVRERGPQELRQLIHGFNQMVQEAACTENDRGVMLGGVAHDIKTPLARLRLRAEMMGEARVRDGVLREIASMTHIVEQFLVFAHDDADSSEAVEVDAQCERVVRSYQIVADGTPGVLTDLKAGPGFLLPTATLDRILANLLDNAHAYGAPPVVVATARTPTGYSLSVQDNGSGIAAQNLINARRPFGRLDPARGGNGNSGLGLAIVERLVRRAGGEWEIDNYSGRGMRVLMCFQTAAVHTLTGDVAHDPCDGA</sequence>
<dbReference type="SMART" id="SM00387">
    <property type="entry name" value="HATPase_c"/>
    <property type="match status" value="1"/>
</dbReference>
<keyword evidence="8 15" id="KW-0812">Transmembrane</keyword>
<keyword evidence="14 15" id="KW-0472">Membrane</keyword>
<evidence type="ECO:0000256" key="6">
    <source>
        <dbReference type="ARBA" id="ARBA00022553"/>
    </source>
</evidence>
<dbReference type="InterPro" id="IPR036890">
    <property type="entry name" value="HATPase_C_sf"/>
</dbReference>
<evidence type="ECO:0000256" key="2">
    <source>
        <dbReference type="ARBA" id="ARBA00004429"/>
    </source>
</evidence>
<evidence type="ECO:0000256" key="4">
    <source>
        <dbReference type="ARBA" id="ARBA00022475"/>
    </source>
</evidence>
<evidence type="ECO:0000256" key="14">
    <source>
        <dbReference type="ARBA" id="ARBA00023136"/>
    </source>
</evidence>
<comment type="subcellular location">
    <subcellularLocation>
        <location evidence="2">Cell inner membrane</location>
        <topology evidence="2">Multi-pass membrane protein</topology>
    </subcellularLocation>
</comment>
<dbReference type="PRINTS" id="PR00344">
    <property type="entry name" value="BCTRLSENSOR"/>
</dbReference>
<evidence type="ECO:0000256" key="1">
    <source>
        <dbReference type="ARBA" id="ARBA00000085"/>
    </source>
</evidence>
<evidence type="ECO:0000313" key="18">
    <source>
        <dbReference type="EMBL" id="MDT8836755.1"/>
    </source>
</evidence>
<evidence type="ECO:0000313" key="19">
    <source>
        <dbReference type="Proteomes" id="UP001246473"/>
    </source>
</evidence>
<dbReference type="InterPro" id="IPR036097">
    <property type="entry name" value="HisK_dim/P_sf"/>
</dbReference>
<keyword evidence="7" id="KW-0808">Transferase</keyword>
<keyword evidence="4" id="KW-1003">Cell membrane</keyword>
<dbReference type="Gene3D" id="1.10.287.130">
    <property type="match status" value="1"/>
</dbReference>
<gene>
    <name evidence="18" type="ORF">ParKJ_04985</name>
</gene>
<evidence type="ECO:0000256" key="3">
    <source>
        <dbReference type="ARBA" id="ARBA00012438"/>
    </source>
</evidence>
<dbReference type="SMART" id="SM00304">
    <property type="entry name" value="HAMP"/>
    <property type="match status" value="1"/>
</dbReference>
<keyword evidence="5" id="KW-0997">Cell inner membrane</keyword>
<keyword evidence="12 15" id="KW-1133">Transmembrane helix</keyword>